<evidence type="ECO:0000256" key="1">
    <source>
        <dbReference type="ARBA" id="ARBA00004370"/>
    </source>
</evidence>
<comment type="caution">
    <text evidence="7">The sequence shown here is derived from an EMBL/GenBank/DDBJ whole genome shotgun (WGS) entry which is preliminary data.</text>
</comment>
<gene>
    <name evidence="7" type="ORF">EDS130_LOCUS30365</name>
</gene>
<evidence type="ECO:0000256" key="2">
    <source>
        <dbReference type="ARBA" id="ARBA00022692"/>
    </source>
</evidence>
<feature type="domain" description="G-protein coupled receptors family 1 profile" evidence="6">
    <location>
        <begin position="30"/>
        <end position="284"/>
    </location>
</feature>
<feature type="transmembrane region" description="Helical" evidence="5">
    <location>
        <begin position="20"/>
        <end position="39"/>
    </location>
</feature>
<protein>
    <recommendedName>
        <fullName evidence="6">G-protein coupled receptors family 1 profile domain-containing protein</fullName>
    </recommendedName>
</protein>
<evidence type="ECO:0000313" key="8">
    <source>
        <dbReference type="Proteomes" id="UP000663852"/>
    </source>
</evidence>
<dbReference type="AlphaFoldDB" id="A0A815D437"/>
<dbReference type="CDD" id="cd00637">
    <property type="entry name" value="7tm_classA_rhodopsin-like"/>
    <property type="match status" value="1"/>
</dbReference>
<feature type="transmembrane region" description="Helical" evidence="5">
    <location>
        <begin position="92"/>
        <end position="110"/>
    </location>
</feature>
<dbReference type="SUPFAM" id="SSF81321">
    <property type="entry name" value="Family A G protein-coupled receptor-like"/>
    <property type="match status" value="1"/>
</dbReference>
<feature type="transmembrane region" description="Helical" evidence="5">
    <location>
        <begin position="228"/>
        <end position="249"/>
    </location>
</feature>
<feature type="transmembrane region" description="Helical" evidence="5">
    <location>
        <begin position="130"/>
        <end position="151"/>
    </location>
</feature>
<keyword evidence="2 5" id="KW-0812">Transmembrane</keyword>
<evidence type="ECO:0000259" key="6">
    <source>
        <dbReference type="PROSITE" id="PS50262"/>
    </source>
</evidence>
<evidence type="ECO:0000256" key="5">
    <source>
        <dbReference type="SAM" id="Phobius"/>
    </source>
</evidence>
<name>A0A815D437_ADIRI</name>
<keyword evidence="4 5" id="KW-0472">Membrane</keyword>
<feature type="transmembrane region" description="Helical" evidence="5">
    <location>
        <begin position="171"/>
        <end position="194"/>
    </location>
</feature>
<evidence type="ECO:0000313" key="7">
    <source>
        <dbReference type="EMBL" id="CAF1296351.1"/>
    </source>
</evidence>
<dbReference type="GO" id="GO:0016020">
    <property type="term" value="C:membrane"/>
    <property type="evidence" value="ECO:0007669"/>
    <property type="project" value="UniProtKB-SubCell"/>
</dbReference>
<reference evidence="7" key="1">
    <citation type="submission" date="2021-02" db="EMBL/GenBank/DDBJ databases">
        <authorList>
            <person name="Nowell W R."/>
        </authorList>
    </citation>
    <scope>NUCLEOTIDE SEQUENCE</scope>
</reference>
<dbReference type="OrthoDB" id="9444602at2759"/>
<proteinExistence type="predicted"/>
<dbReference type="Proteomes" id="UP000663852">
    <property type="component" value="Unassembled WGS sequence"/>
</dbReference>
<comment type="subcellular location">
    <subcellularLocation>
        <location evidence="1">Membrane</location>
    </subcellularLocation>
</comment>
<dbReference type="InterPro" id="IPR017452">
    <property type="entry name" value="GPCR_Rhodpsn_7TM"/>
</dbReference>
<accession>A0A815D437</accession>
<keyword evidence="3 5" id="KW-1133">Transmembrane helix</keyword>
<feature type="transmembrane region" description="Helical" evidence="5">
    <location>
        <begin position="51"/>
        <end position="72"/>
    </location>
</feature>
<evidence type="ECO:0000256" key="3">
    <source>
        <dbReference type="ARBA" id="ARBA00022989"/>
    </source>
</evidence>
<dbReference type="PROSITE" id="PS50262">
    <property type="entry name" value="G_PROTEIN_RECEP_F1_2"/>
    <property type="match status" value="1"/>
</dbReference>
<dbReference type="EMBL" id="CAJNOJ010000212">
    <property type="protein sequence ID" value="CAF1296351.1"/>
    <property type="molecule type" value="Genomic_DNA"/>
</dbReference>
<organism evidence="7 8">
    <name type="scientific">Adineta ricciae</name>
    <name type="common">Rotifer</name>
    <dbReference type="NCBI Taxonomy" id="249248"/>
    <lineage>
        <taxon>Eukaryota</taxon>
        <taxon>Metazoa</taxon>
        <taxon>Spiralia</taxon>
        <taxon>Gnathifera</taxon>
        <taxon>Rotifera</taxon>
        <taxon>Eurotatoria</taxon>
        <taxon>Bdelloidea</taxon>
        <taxon>Adinetida</taxon>
        <taxon>Adinetidae</taxon>
        <taxon>Adineta</taxon>
    </lineage>
</organism>
<evidence type="ECO:0000256" key="4">
    <source>
        <dbReference type="ARBA" id="ARBA00023136"/>
    </source>
</evidence>
<feature type="transmembrane region" description="Helical" evidence="5">
    <location>
        <begin position="261"/>
        <end position="288"/>
    </location>
</feature>
<feature type="transmembrane region" description="Helical" evidence="5">
    <location>
        <begin position="300"/>
        <end position="321"/>
    </location>
</feature>
<sequence>MSSLNFQLNIVQQYLTRYGMTIYTILGDLGLILNIFFFLQTNHRHNSCSLYKLSMSICGFIGLNSAVIPIIYSSYNPDLFISSLFFCRFSYYFRHAFSQMMRTFIVLSCWDHYFVCKNKRFLFSTSLYQISIRLIPSVILFWLFLAIYPTMLYSIDENVCDATKHIDEIMYTIYIFIVLGIFPLVSLITFGLLIRINLQHKRTRIQPADHPTRSIHILHNRDRDMIRLLSIELLIYTCTTLPNTMILIYKININSCSIQPLIPIWITITGSILFLPTFAAFIFIILCFPCCYCSCCDEKIYYKSATLVLFATGVLLGIWAIPSYYLQCTAYSI</sequence>
<dbReference type="Gene3D" id="1.20.1070.10">
    <property type="entry name" value="Rhodopsin 7-helix transmembrane proteins"/>
    <property type="match status" value="1"/>
</dbReference>